<dbReference type="Proteomes" id="UP000013827">
    <property type="component" value="Unassembled WGS sequence"/>
</dbReference>
<dbReference type="RefSeq" id="XP_005770925.1">
    <property type="nucleotide sequence ID" value="XM_005770868.1"/>
</dbReference>
<dbReference type="SUPFAM" id="SSF57701">
    <property type="entry name" value="Zn2/Cys6 DNA-binding domain"/>
    <property type="match status" value="1"/>
</dbReference>
<dbReference type="GO" id="GO:0000981">
    <property type="term" value="F:DNA-binding transcription factor activity, RNA polymerase II-specific"/>
    <property type="evidence" value="ECO:0007669"/>
    <property type="project" value="InterPro"/>
</dbReference>
<proteinExistence type="predicted"/>
<reference evidence="2" key="2">
    <citation type="submission" date="2024-10" db="UniProtKB">
        <authorList>
            <consortium name="EnsemblProtists"/>
        </authorList>
    </citation>
    <scope>IDENTIFICATION</scope>
</reference>
<accession>A0A0D3J4R1</accession>
<dbReference type="Gene3D" id="4.10.240.10">
    <property type="entry name" value="Zn(2)-C6 fungal-type DNA-binding domain"/>
    <property type="match status" value="1"/>
</dbReference>
<evidence type="ECO:0000259" key="1">
    <source>
        <dbReference type="PROSITE" id="PS50048"/>
    </source>
</evidence>
<sequence>MPLNALCKCCRQSRTKCDMIQPDGTVRECSRCKRLGLLCIPEEDRRKLGKGRSKGQKATVELSSRTIAEQGGALLPTDFGPALVSAATLSKCSSSAGWHPSICEPAQVPIQVSVSVSTADEAVELGRIFGQMASYMTKLLVMACSHGNRLSDRNVLMGALHVVLDVAEKRNCCSLTAFAMRSAHQLGFKMSDIQLKEGAVYTSPLPLSVPDVVMDLFSSPCLVFARMFDGTSYRNAPNAHLTEHLGFLSADKVVPHAMKSAAGPPQLLNLLLEKEADRQRLLKAFAEALSMPLSPVESKQEGVTVTMGQVQIDGPFVLKMRRGSQFVQGLSKLGVALELGAESDEVAVSFTGHVRRVLVREAGSSRIPCSFFMSAFSPFGADGGGVLQVVMGLMGSAPELAQLIIANQDTLSSVSEEELCAMIDDDVMADCARCVQLSGGESLISEVLALI</sequence>
<evidence type="ECO:0000313" key="2">
    <source>
        <dbReference type="EnsemblProtists" id="EOD18496"/>
    </source>
</evidence>
<dbReference type="CDD" id="cd00067">
    <property type="entry name" value="GAL4"/>
    <property type="match status" value="1"/>
</dbReference>
<dbReference type="PROSITE" id="PS50048">
    <property type="entry name" value="ZN2_CY6_FUNGAL_2"/>
    <property type="match status" value="1"/>
</dbReference>
<dbReference type="AlphaFoldDB" id="A0A0D3J4R1"/>
<dbReference type="InterPro" id="IPR036864">
    <property type="entry name" value="Zn2-C6_fun-type_DNA-bd_sf"/>
</dbReference>
<dbReference type="PaxDb" id="2903-EOD18496"/>
<protein>
    <recommendedName>
        <fullName evidence="1">Zn(2)-C6 fungal-type domain-containing protein</fullName>
    </recommendedName>
</protein>
<dbReference type="HOGENOM" id="CLU_032187_0_0_1"/>
<dbReference type="EnsemblProtists" id="EOD18496">
    <property type="protein sequence ID" value="EOD18496"/>
    <property type="gene ID" value="EMIHUDRAFT_448079"/>
</dbReference>
<keyword evidence="3" id="KW-1185">Reference proteome</keyword>
<dbReference type="KEGG" id="ehx:EMIHUDRAFT_448079"/>
<feature type="domain" description="Zn(2)-C6 fungal-type" evidence="1">
    <location>
        <begin position="6"/>
        <end position="39"/>
    </location>
</feature>
<dbReference type="GeneID" id="19046497"/>
<dbReference type="GO" id="GO:0008270">
    <property type="term" value="F:zinc ion binding"/>
    <property type="evidence" value="ECO:0007669"/>
    <property type="project" value="InterPro"/>
</dbReference>
<organism evidence="2 3">
    <name type="scientific">Emiliania huxleyi (strain CCMP1516)</name>
    <dbReference type="NCBI Taxonomy" id="280463"/>
    <lineage>
        <taxon>Eukaryota</taxon>
        <taxon>Haptista</taxon>
        <taxon>Haptophyta</taxon>
        <taxon>Prymnesiophyceae</taxon>
        <taxon>Isochrysidales</taxon>
        <taxon>Noelaerhabdaceae</taxon>
        <taxon>Emiliania</taxon>
    </lineage>
</organism>
<reference evidence="3" key="1">
    <citation type="journal article" date="2013" name="Nature">
        <title>Pan genome of the phytoplankton Emiliania underpins its global distribution.</title>
        <authorList>
            <person name="Read B.A."/>
            <person name="Kegel J."/>
            <person name="Klute M.J."/>
            <person name="Kuo A."/>
            <person name="Lefebvre S.C."/>
            <person name="Maumus F."/>
            <person name="Mayer C."/>
            <person name="Miller J."/>
            <person name="Monier A."/>
            <person name="Salamov A."/>
            <person name="Young J."/>
            <person name="Aguilar M."/>
            <person name="Claverie J.M."/>
            <person name="Frickenhaus S."/>
            <person name="Gonzalez K."/>
            <person name="Herman E.K."/>
            <person name="Lin Y.C."/>
            <person name="Napier J."/>
            <person name="Ogata H."/>
            <person name="Sarno A.F."/>
            <person name="Shmutz J."/>
            <person name="Schroeder D."/>
            <person name="de Vargas C."/>
            <person name="Verret F."/>
            <person name="von Dassow P."/>
            <person name="Valentin K."/>
            <person name="Van de Peer Y."/>
            <person name="Wheeler G."/>
            <person name="Dacks J.B."/>
            <person name="Delwiche C.F."/>
            <person name="Dyhrman S.T."/>
            <person name="Glockner G."/>
            <person name="John U."/>
            <person name="Richards T."/>
            <person name="Worden A.Z."/>
            <person name="Zhang X."/>
            <person name="Grigoriev I.V."/>
            <person name="Allen A.E."/>
            <person name="Bidle K."/>
            <person name="Borodovsky M."/>
            <person name="Bowler C."/>
            <person name="Brownlee C."/>
            <person name="Cock J.M."/>
            <person name="Elias M."/>
            <person name="Gladyshev V.N."/>
            <person name="Groth M."/>
            <person name="Guda C."/>
            <person name="Hadaegh A."/>
            <person name="Iglesias-Rodriguez M.D."/>
            <person name="Jenkins J."/>
            <person name="Jones B.M."/>
            <person name="Lawson T."/>
            <person name="Leese F."/>
            <person name="Lindquist E."/>
            <person name="Lobanov A."/>
            <person name="Lomsadze A."/>
            <person name="Malik S.B."/>
            <person name="Marsh M.E."/>
            <person name="Mackinder L."/>
            <person name="Mock T."/>
            <person name="Mueller-Roeber B."/>
            <person name="Pagarete A."/>
            <person name="Parker M."/>
            <person name="Probert I."/>
            <person name="Quesneville H."/>
            <person name="Raines C."/>
            <person name="Rensing S.A."/>
            <person name="Riano-Pachon D.M."/>
            <person name="Richier S."/>
            <person name="Rokitta S."/>
            <person name="Shiraiwa Y."/>
            <person name="Soanes D.M."/>
            <person name="van der Giezen M."/>
            <person name="Wahlund T.M."/>
            <person name="Williams B."/>
            <person name="Wilson W."/>
            <person name="Wolfe G."/>
            <person name="Wurch L.L."/>
        </authorList>
    </citation>
    <scope>NUCLEOTIDE SEQUENCE</scope>
</reference>
<dbReference type="InterPro" id="IPR001138">
    <property type="entry name" value="Zn2Cys6_DnaBD"/>
</dbReference>
<evidence type="ECO:0000313" key="3">
    <source>
        <dbReference type="Proteomes" id="UP000013827"/>
    </source>
</evidence>
<dbReference type="SMART" id="SM00066">
    <property type="entry name" value="GAL4"/>
    <property type="match status" value="1"/>
</dbReference>
<name>A0A0D3J4R1_EMIH1</name>